<accession>A0AA96GS48</accession>
<gene>
    <name evidence="2" type="primary">61</name>
    <name evidence="2" type="ORF">SEA_WYBORN_61</name>
</gene>
<dbReference type="EMBL" id="OR475274">
    <property type="protein sequence ID" value="WNM67304.1"/>
    <property type="molecule type" value="Genomic_DNA"/>
</dbReference>
<protein>
    <submittedName>
        <fullName evidence="2">Uncharacterized protein</fullName>
    </submittedName>
</protein>
<proteinExistence type="predicted"/>
<keyword evidence="3" id="KW-1185">Reference proteome</keyword>
<evidence type="ECO:0000313" key="2">
    <source>
        <dbReference type="EMBL" id="WNM67304.1"/>
    </source>
</evidence>
<reference evidence="2 3" key="1">
    <citation type="submission" date="2023-08" db="EMBL/GenBank/DDBJ databases">
        <authorList>
            <person name="Beyer A.R."/>
            <person name="Brown C."/>
            <person name="Garland D.S."/>
            <person name="Funderburk A."/>
            <person name="Uzochukwu B."/>
            <person name="Ko C."/>
            <person name="Russell D.A."/>
            <person name="Jacobs-Sera D."/>
            <person name="Hatfull G.F."/>
        </authorList>
    </citation>
    <scope>NUCLEOTIDE SEQUENCE [LARGE SCALE GENOMIC DNA]</scope>
</reference>
<sequence length="86" mass="9798">MSDAEQPKIVEYPEHEKLDGSEAETVTQFLEWLQERDLFVAVSDDKGLRLTADTKPSALICGFFNVDAAKLEAERVDMINRLRELN</sequence>
<evidence type="ECO:0000256" key="1">
    <source>
        <dbReference type="SAM" id="MobiDB-lite"/>
    </source>
</evidence>
<name>A0AA96GS48_9CAUD</name>
<feature type="region of interest" description="Disordered" evidence="1">
    <location>
        <begin position="1"/>
        <end position="20"/>
    </location>
</feature>
<organism evidence="2 3">
    <name type="scientific">Arthrobacter phage Wyborn</name>
    <dbReference type="NCBI Taxonomy" id="3059067"/>
    <lineage>
        <taxon>Viruses</taxon>
        <taxon>Duplodnaviria</taxon>
        <taxon>Heunggongvirae</taxon>
        <taxon>Uroviricota</taxon>
        <taxon>Caudoviricetes</taxon>
        <taxon>Berryhillviridae</taxon>
        <taxon>Sicariusvirus</taxon>
        <taxon>Sicariusvirus wyborn</taxon>
    </lineage>
</organism>
<evidence type="ECO:0000313" key="3">
    <source>
        <dbReference type="Proteomes" id="UP001303667"/>
    </source>
</evidence>
<dbReference type="Proteomes" id="UP001303667">
    <property type="component" value="Segment"/>
</dbReference>